<feature type="region of interest" description="Disordered" evidence="1">
    <location>
        <begin position="395"/>
        <end position="548"/>
    </location>
</feature>
<dbReference type="EMBL" id="MU858120">
    <property type="protein sequence ID" value="KAK4212806.1"/>
    <property type="molecule type" value="Genomic_DNA"/>
</dbReference>
<feature type="region of interest" description="Disordered" evidence="1">
    <location>
        <begin position="677"/>
        <end position="713"/>
    </location>
</feature>
<feature type="compositionally biased region" description="Basic and acidic residues" evidence="1">
    <location>
        <begin position="417"/>
        <end position="429"/>
    </location>
</feature>
<feature type="compositionally biased region" description="Basic and acidic residues" evidence="1">
    <location>
        <begin position="396"/>
        <end position="409"/>
    </location>
</feature>
<feature type="compositionally biased region" description="Basic and acidic residues" evidence="1">
    <location>
        <begin position="41"/>
        <end position="59"/>
    </location>
</feature>
<proteinExistence type="predicted"/>
<protein>
    <submittedName>
        <fullName evidence="2">Uncharacterized protein</fullName>
    </submittedName>
</protein>
<feature type="compositionally biased region" description="Basic and acidic residues" evidence="1">
    <location>
        <begin position="83"/>
        <end position="108"/>
    </location>
</feature>
<feature type="region of interest" description="Disordered" evidence="1">
    <location>
        <begin position="186"/>
        <end position="219"/>
    </location>
</feature>
<feature type="region of interest" description="Disordered" evidence="1">
    <location>
        <begin position="1"/>
        <end position="123"/>
    </location>
</feature>
<feature type="compositionally biased region" description="Basic residues" evidence="1">
    <location>
        <begin position="469"/>
        <end position="478"/>
    </location>
</feature>
<evidence type="ECO:0000256" key="1">
    <source>
        <dbReference type="SAM" id="MobiDB-lite"/>
    </source>
</evidence>
<organism evidence="2 3">
    <name type="scientific">Rhypophila decipiens</name>
    <dbReference type="NCBI Taxonomy" id="261697"/>
    <lineage>
        <taxon>Eukaryota</taxon>
        <taxon>Fungi</taxon>
        <taxon>Dikarya</taxon>
        <taxon>Ascomycota</taxon>
        <taxon>Pezizomycotina</taxon>
        <taxon>Sordariomycetes</taxon>
        <taxon>Sordariomycetidae</taxon>
        <taxon>Sordariales</taxon>
        <taxon>Naviculisporaceae</taxon>
        <taxon>Rhypophila</taxon>
    </lineage>
</organism>
<comment type="caution">
    <text evidence="2">The sequence shown here is derived from an EMBL/GenBank/DDBJ whole genome shotgun (WGS) entry which is preliminary data.</text>
</comment>
<feature type="compositionally biased region" description="Basic and acidic residues" evidence="1">
    <location>
        <begin position="264"/>
        <end position="275"/>
    </location>
</feature>
<dbReference type="AlphaFoldDB" id="A0AAN6Y7J9"/>
<evidence type="ECO:0000313" key="3">
    <source>
        <dbReference type="Proteomes" id="UP001301769"/>
    </source>
</evidence>
<feature type="region of interest" description="Disordered" evidence="1">
    <location>
        <begin position="346"/>
        <end position="380"/>
    </location>
</feature>
<sequence length="713" mass="79630">MSSYDDYDGPTRQRSTKRYYREERREDPRDPYLSVQSRDLVTQHRTDSDLSVEEIRRDFPPPGYSSRDIRRARSAEGGYYNDYDDRPRSSYGREREYDRDYDRDYDRPRSHRKTSMTLYEEEEHKKVRMLSKQEQIIAAITGAALAIGGKEAYDRKEAGGHGGEIQRNLMASAALGAAGALAGYSGTELYNKRKQKEEKKIAHRGYYSDEEDDGKDKKSNKNFLESALAAAGLGGAIKALSGGKEKDDDKSDTRSRRGSPSRSVKSDKGKGDGKSKVQKAAMASLIAGATEAFRVSKEPGGWKGEKAKRILTAAAGAATIDAAQKDEKAGSKMGLAESVIGGLVGNRVINGSKKNIEEDAKTGRSRSRSRAASGAGGSSGLAALATAGLGAFGAKKLYDKHEETKEKERSRSRRPRSRDSNDSRDGSPDKRHRSRSRSVVDGARRGLAKLGIGNAPSDDERDDRDRDRSRNRRDRSRRRDYDDDDYDEPPRNSRRHRDRRDDYSDDDRDYHRDRGTVSKRRDASRGGSESDLGDSDDDEKQTRRMRGKQILTTGLAVVATIHAGNNVYQSMDKRQKRQKAVREGKITVEEAEKLKKKAILQDVASVGIAALGIKGAISEMKEAREKTAEIQEWKEKKEERHRKRIERIRLGELRLLQGGDGDGYGDFGRQRADIWYPAAAPPRSSRRDEGPHYIDGNPYSALPPPSPSEGGRR</sequence>
<feature type="compositionally biased region" description="Basic and acidic residues" evidence="1">
    <location>
        <begin position="508"/>
        <end position="524"/>
    </location>
</feature>
<name>A0AAN6Y7J9_9PEZI</name>
<reference evidence="2" key="2">
    <citation type="submission" date="2023-05" db="EMBL/GenBank/DDBJ databases">
        <authorList>
            <consortium name="Lawrence Berkeley National Laboratory"/>
            <person name="Steindorff A."/>
            <person name="Hensen N."/>
            <person name="Bonometti L."/>
            <person name="Westerberg I."/>
            <person name="Brannstrom I.O."/>
            <person name="Guillou S."/>
            <person name="Cros-Aarteil S."/>
            <person name="Calhoun S."/>
            <person name="Haridas S."/>
            <person name="Kuo A."/>
            <person name="Mondo S."/>
            <person name="Pangilinan J."/>
            <person name="Riley R."/>
            <person name="Labutti K."/>
            <person name="Andreopoulos B."/>
            <person name="Lipzen A."/>
            <person name="Chen C."/>
            <person name="Yanf M."/>
            <person name="Daum C."/>
            <person name="Ng V."/>
            <person name="Clum A."/>
            <person name="Ohm R."/>
            <person name="Martin F."/>
            <person name="Silar P."/>
            <person name="Natvig D."/>
            <person name="Lalanne C."/>
            <person name="Gautier V."/>
            <person name="Ament-Velasquez S.L."/>
            <person name="Kruys A."/>
            <person name="Hutchinson M.I."/>
            <person name="Powell A.J."/>
            <person name="Barry K."/>
            <person name="Miller A.N."/>
            <person name="Grigoriev I.V."/>
            <person name="Debuchy R."/>
            <person name="Gladieux P."/>
            <person name="Thoren M.H."/>
            <person name="Johannesson H."/>
        </authorList>
    </citation>
    <scope>NUCLEOTIDE SEQUENCE</scope>
    <source>
        <strain evidence="2">PSN293</strain>
    </source>
</reference>
<feature type="compositionally biased region" description="Basic and acidic residues" evidence="1">
    <location>
        <begin position="19"/>
        <end position="30"/>
    </location>
</feature>
<evidence type="ECO:0000313" key="2">
    <source>
        <dbReference type="EMBL" id="KAK4212806.1"/>
    </source>
</evidence>
<feature type="compositionally biased region" description="Basic and acidic residues" evidence="1">
    <location>
        <begin position="243"/>
        <end position="255"/>
    </location>
</feature>
<dbReference type="Proteomes" id="UP001301769">
    <property type="component" value="Unassembled WGS sequence"/>
</dbReference>
<gene>
    <name evidence="2" type="ORF">QBC37DRAFT_287224</name>
</gene>
<keyword evidence="3" id="KW-1185">Reference proteome</keyword>
<reference evidence="2" key="1">
    <citation type="journal article" date="2023" name="Mol. Phylogenet. Evol.">
        <title>Genome-scale phylogeny and comparative genomics of the fungal order Sordariales.</title>
        <authorList>
            <person name="Hensen N."/>
            <person name="Bonometti L."/>
            <person name="Westerberg I."/>
            <person name="Brannstrom I.O."/>
            <person name="Guillou S."/>
            <person name="Cros-Aarteil S."/>
            <person name="Calhoun S."/>
            <person name="Haridas S."/>
            <person name="Kuo A."/>
            <person name="Mondo S."/>
            <person name="Pangilinan J."/>
            <person name="Riley R."/>
            <person name="LaButti K."/>
            <person name="Andreopoulos B."/>
            <person name="Lipzen A."/>
            <person name="Chen C."/>
            <person name="Yan M."/>
            <person name="Daum C."/>
            <person name="Ng V."/>
            <person name="Clum A."/>
            <person name="Steindorff A."/>
            <person name="Ohm R.A."/>
            <person name="Martin F."/>
            <person name="Silar P."/>
            <person name="Natvig D.O."/>
            <person name="Lalanne C."/>
            <person name="Gautier V."/>
            <person name="Ament-Velasquez S.L."/>
            <person name="Kruys A."/>
            <person name="Hutchinson M.I."/>
            <person name="Powell A.J."/>
            <person name="Barry K."/>
            <person name="Miller A.N."/>
            <person name="Grigoriev I.V."/>
            <person name="Debuchy R."/>
            <person name="Gladieux P."/>
            <person name="Hiltunen Thoren M."/>
            <person name="Johannesson H."/>
        </authorList>
    </citation>
    <scope>NUCLEOTIDE SEQUENCE</scope>
    <source>
        <strain evidence="2">PSN293</strain>
    </source>
</reference>
<feature type="region of interest" description="Disordered" evidence="1">
    <location>
        <begin position="239"/>
        <end position="279"/>
    </location>
</feature>
<accession>A0AAN6Y7J9</accession>